<dbReference type="Proteomes" id="UP000054538">
    <property type="component" value="Unassembled WGS sequence"/>
</dbReference>
<dbReference type="EMBL" id="KN828395">
    <property type="protein sequence ID" value="KIK75030.1"/>
    <property type="molecule type" value="Genomic_DNA"/>
</dbReference>
<feature type="region of interest" description="Disordered" evidence="1">
    <location>
        <begin position="161"/>
        <end position="181"/>
    </location>
</feature>
<dbReference type="STRING" id="930991.A0A0D0DCH9"/>
<proteinExistence type="predicted"/>
<dbReference type="AlphaFoldDB" id="A0A0D0DCH9"/>
<dbReference type="HOGENOM" id="CLU_006344_8_3_1"/>
<keyword evidence="3" id="KW-1185">Reference proteome</keyword>
<evidence type="ECO:0000256" key="1">
    <source>
        <dbReference type="SAM" id="MobiDB-lite"/>
    </source>
</evidence>
<reference evidence="2 3" key="1">
    <citation type="submission" date="2014-04" db="EMBL/GenBank/DDBJ databases">
        <authorList>
            <consortium name="DOE Joint Genome Institute"/>
            <person name="Kuo A."/>
            <person name="Kohler A."/>
            <person name="Jargeat P."/>
            <person name="Nagy L.G."/>
            <person name="Floudas D."/>
            <person name="Copeland A."/>
            <person name="Barry K.W."/>
            <person name="Cichocki N."/>
            <person name="Veneault-Fourrey C."/>
            <person name="LaButti K."/>
            <person name="Lindquist E.A."/>
            <person name="Lipzen A."/>
            <person name="Lundell T."/>
            <person name="Morin E."/>
            <person name="Murat C."/>
            <person name="Sun H."/>
            <person name="Tunlid A."/>
            <person name="Henrissat B."/>
            <person name="Grigoriev I.V."/>
            <person name="Hibbett D.S."/>
            <person name="Martin F."/>
            <person name="Nordberg H.P."/>
            <person name="Cantor M.N."/>
            <person name="Hua S.X."/>
        </authorList>
    </citation>
    <scope>NUCLEOTIDE SEQUENCE [LARGE SCALE GENOMIC DNA]</scope>
    <source>
        <strain evidence="2 3">Ve08.2h10</strain>
    </source>
</reference>
<organism evidence="2 3">
    <name type="scientific">Paxillus rubicundulus Ve08.2h10</name>
    <dbReference type="NCBI Taxonomy" id="930991"/>
    <lineage>
        <taxon>Eukaryota</taxon>
        <taxon>Fungi</taxon>
        <taxon>Dikarya</taxon>
        <taxon>Basidiomycota</taxon>
        <taxon>Agaricomycotina</taxon>
        <taxon>Agaricomycetes</taxon>
        <taxon>Agaricomycetidae</taxon>
        <taxon>Boletales</taxon>
        <taxon>Paxilineae</taxon>
        <taxon>Paxillaceae</taxon>
        <taxon>Paxillus</taxon>
    </lineage>
</organism>
<feature type="compositionally biased region" description="Polar residues" evidence="1">
    <location>
        <begin position="171"/>
        <end position="181"/>
    </location>
</feature>
<evidence type="ECO:0000313" key="2">
    <source>
        <dbReference type="EMBL" id="KIK75030.1"/>
    </source>
</evidence>
<dbReference type="Pfam" id="PF18759">
    <property type="entry name" value="Plavaka"/>
    <property type="match status" value="1"/>
</dbReference>
<sequence length="213" mass="23817">MWTGNWWYGIQKCLPKGAALAPVIIATDKTQLMQFSGGKVAYPVYLTLGNIPRAIRCRPSQHACMLIAYLSVSKEVGRNLTKKQRSSCLQQIFHDSMRLVLEPLIQAGKEGMEVVGGDGKVRRVHPVLACYIADYPEQCLVTCAKYGTCPKCQASEQQLGDRQMVERRTQRATTASISNARQQATSASHFQQLCKEDFDKNYNRAVIAQTTRD</sequence>
<reference evidence="3" key="2">
    <citation type="submission" date="2015-01" db="EMBL/GenBank/DDBJ databases">
        <title>Evolutionary Origins and Diversification of the Mycorrhizal Mutualists.</title>
        <authorList>
            <consortium name="DOE Joint Genome Institute"/>
            <consortium name="Mycorrhizal Genomics Consortium"/>
            <person name="Kohler A."/>
            <person name="Kuo A."/>
            <person name="Nagy L.G."/>
            <person name="Floudas D."/>
            <person name="Copeland A."/>
            <person name="Barry K.W."/>
            <person name="Cichocki N."/>
            <person name="Veneault-Fourrey C."/>
            <person name="LaButti K."/>
            <person name="Lindquist E.A."/>
            <person name="Lipzen A."/>
            <person name="Lundell T."/>
            <person name="Morin E."/>
            <person name="Murat C."/>
            <person name="Riley R."/>
            <person name="Ohm R."/>
            <person name="Sun H."/>
            <person name="Tunlid A."/>
            <person name="Henrissat B."/>
            <person name="Grigoriev I.V."/>
            <person name="Hibbett D.S."/>
            <person name="Martin F."/>
        </authorList>
    </citation>
    <scope>NUCLEOTIDE SEQUENCE [LARGE SCALE GENOMIC DNA]</scope>
    <source>
        <strain evidence="3">Ve08.2h10</strain>
    </source>
</reference>
<dbReference type="OrthoDB" id="2418900at2759"/>
<gene>
    <name evidence="2" type="ORF">PAXRUDRAFT_174037</name>
</gene>
<protein>
    <submittedName>
        <fullName evidence="2">Uncharacterized protein</fullName>
    </submittedName>
</protein>
<accession>A0A0D0DCH9</accession>
<name>A0A0D0DCH9_9AGAM</name>
<dbReference type="InParanoid" id="A0A0D0DCH9"/>
<evidence type="ECO:0000313" key="3">
    <source>
        <dbReference type="Proteomes" id="UP000054538"/>
    </source>
</evidence>
<dbReference type="InterPro" id="IPR041078">
    <property type="entry name" value="Plavaka"/>
</dbReference>